<comment type="caution">
    <text evidence="8">The sequence shown here is derived from an EMBL/GenBank/DDBJ whole genome shotgun (WGS) entry which is preliminary data.</text>
</comment>
<keyword evidence="6 7" id="KW-0472">Membrane</keyword>
<comment type="similarity">
    <text evidence="2">Belongs to the DoxX family.</text>
</comment>
<gene>
    <name evidence="8" type="ORF">ACFQ34_25600</name>
</gene>
<accession>A0ABW3VQR7</accession>
<dbReference type="PANTHER" id="PTHR33452">
    <property type="entry name" value="OXIDOREDUCTASE CATD-RELATED"/>
    <property type="match status" value="1"/>
</dbReference>
<dbReference type="Pfam" id="PF07681">
    <property type="entry name" value="DoxX"/>
    <property type="match status" value="1"/>
</dbReference>
<dbReference type="InterPro" id="IPR051907">
    <property type="entry name" value="DoxX-like_oxidoreductase"/>
</dbReference>
<feature type="transmembrane region" description="Helical" evidence="7">
    <location>
        <begin position="109"/>
        <end position="128"/>
    </location>
</feature>
<dbReference type="PANTHER" id="PTHR33452:SF1">
    <property type="entry name" value="INNER MEMBRANE PROTEIN YPHA-RELATED"/>
    <property type="match status" value="1"/>
</dbReference>
<comment type="subcellular location">
    <subcellularLocation>
        <location evidence="1">Cell membrane</location>
        <topology evidence="1">Multi-pass membrane protein</topology>
    </subcellularLocation>
</comment>
<dbReference type="EMBL" id="JBHTMB010000240">
    <property type="protein sequence ID" value="MFD1236675.1"/>
    <property type="molecule type" value="Genomic_DNA"/>
</dbReference>
<feature type="transmembrane region" description="Helical" evidence="7">
    <location>
        <begin position="63"/>
        <end position="88"/>
    </location>
</feature>
<dbReference type="RefSeq" id="WP_086002763.1">
    <property type="nucleotide sequence ID" value="NZ_BAABKS010000090.1"/>
</dbReference>
<dbReference type="InterPro" id="IPR032808">
    <property type="entry name" value="DoxX"/>
</dbReference>
<sequence length="178" mass="17974">MMGPDIGLLVVRALLGFVLFAHATQKLLGWFHGPGLGGATTVFEALGQRPGRRMAVLASLCELVAAVLLALGIATPVGVAVGTGTMLVAGAASTMRSGSRWNTGGGGEYPLVLAVVVATVGFTGPGGYSVDAVLGLATLEADVRVGAIAAAVAIVVAAFPIVRTRRELRPETRVARTG</sequence>
<evidence type="ECO:0000313" key="9">
    <source>
        <dbReference type="Proteomes" id="UP001597182"/>
    </source>
</evidence>
<dbReference type="Proteomes" id="UP001597182">
    <property type="component" value="Unassembled WGS sequence"/>
</dbReference>
<keyword evidence="3" id="KW-1003">Cell membrane</keyword>
<name>A0ABW3VQR7_9PSEU</name>
<proteinExistence type="inferred from homology"/>
<evidence type="ECO:0000313" key="8">
    <source>
        <dbReference type="EMBL" id="MFD1236675.1"/>
    </source>
</evidence>
<organism evidence="8 9">
    <name type="scientific">Pseudonocardia benzenivorans</name>
    <dbReference type="NCBI Taxonomy" id="228005"/>
    <lineage>
        <taxon>Bacteria</taxon>
        <taxon>Bacillati</taxon>
        <taxon>Actinomycetota</taxon>
        <taxon>Actinomycetes</taxon>
        <taxon>Pseudonocardiales</taxon>
        <taxon>Pseudonocardiaceae</taxon>
        <taxon>Pseudonocardia</taxon>
    </lineage>
</organism>
<evidence type="ECO:0000256" key="6">
    <source>
        <dbReference type="ARBA" id="ARBA00023136"/>
    </source>
</evidence>
<keyword evidence="4 7" id="KW-0812">Transmembrane</keyword>
<reference evidence="9" key="1">
    <citation type="journal article" date="2019" name="Int. J. Syst. Evol. Microbiol.">
        <title>The Global Catalogue of Microorganisms (GCM) 10K type strain sequencing project: providing services to taxonomists for standard genome sequencing and annotation.</title>
        <authorList>
            <consortium name="The Broad Institute Genomics Platform"/>
            <consortium name="The Broad Institute Genome Sequencing Center for Infectious Disease"/>
            <person name="Wu L."/>
            <person name="Ma J."/>
        </authorList>
    </citation>
    <scope>NUCLEOTIDE SEQUENCE [LARGE SCALE GENOMIC DNA]</scope>
    <source>
        <strain evidence="9">CCUG 49018</strain>
    </source>
</reference>
<protein>
    <submittedName>
        <fullName evidence="8">DoxX family protein</fullName>
    </submittedName>
</protein>
<keyword evidence="9" id="KW-1185">Reference proteome</keyword>
<evidence type="ECO:0000256" key="1">
    <source>
        <dbReference type="ARBA" id="ARBA00004651"/>
    </source>
</evidence>
<keyword evidence="5 7" id="KW-1133">Transmembrane helix</keyword>
<evidence type="ECO:0000256" key="3">
    <source>
        <dbReference type="ARBA" id="ARBA00022475"/>
    </source>
</evidence>
<feature type="transmembrane region" description="Helical" evidence="7">
    <location>
        <begin position="143"/>
        <end position="162"/>
    </location>
</feature>
<evidence type="ECO:0000256" key="2">
    <source>
        <dbReference type="ARBA" id="ARBA00006679"/>
    </source>
</evidence>
<evidence type="ECO:0000256" key="4">
    <source>
        <dbReference type="ARBA" id="ARBA00022692"/>
    </source>
</evidence>
<evidence type="ECO:0000256" key="7">
    <source>
        <dbReference type="SAM" id="Phobius"/>
    </source>
</evidence>
<evidence type="ECO:0000256" key="5">
    <source>
        <dbReference type="ARBA" id="ARBA00022989"/>
    </source>
</evidence>